<organism evidence="1 2">
    <name type="scientific">Kingdonia uniflora</name>
    <dbReference type="NCBI Taxonomy" id="39325"/>
    <lineage>
        <taxon>Eukaryota</taxon>
        <taxon>Viridiplantae</taxon>
        <taxon>Streptophyta</taxon>
        <taxon>Embryophyta</taxon>
        <taxon>Tracheophyta</taxon>
        <taxon>Spermatophyta</taxon>
        <taxon>Magnoliopsida</taxon>
        <taxon>Ranunculales</taxon>
        <taxon>Circaeasteraceae</taxon>
        <taxon>Kingdonia</taxon>
    </lineage>
</organism>
<evidence type="ECO:0000313" key="1">
    <source>
        <dbReference type="EMBL" id="KAF6152012.1"/>
    </source>
</evidence>
<sequence>MGEGGRCEEVLIEGEIKTTPGCSTIEYNGVVHEFVVDDVSHTWMKEIYKMLDKIEGQLKIVGYVTEMSSELHNFGKEEKGNALP</sequence>
<name>A0A7J7MB05_9MAGN</name>
<proteinExistence type="predicted"/>
<dbReference type="OrthoDB" id="185373at2759"/>
<protein>
    <submittedName>
        <fullName evidence="1">Uncharacterized protein</fullName>
    </submittedName>
</protein>
<keyword evidence="2" id="KW-1185">Reference proteome</keyword>
<dbReference type="AlphaFoldDB" id="A0A7J7MB05"/>
<reference evidence="1 2" key="1">
    <citation type="journal article" date="2020" name="IScience">
        <title>Genome Sequencing of the Endangered Kingdonia uniflora (Circaeasteraceae, Ranunculales) Reveals Potential Mechanisms of Evolutionary Specialization.</title>
        <authorList>
            <person name="Sun Y."/>
            <person name="Deng T."/>
            <person name="Zhang A."/>
            <person name="Moore M.J."/>
            <person name="Landis J.B."/>
            <person name="Lin N."/>
            <person name="Zhang H."/>
            <person name="Zhang X."/>
            <person name="Huang J."/>
            <person name="Zhang X."/>
            <person name="Sun H."/>
            <person name="Wang H."/>
        </authorList>
    </citation>
    <scope>NUCLEOTIDE SEQUENCE [LARGE SCALE GENOMIC DNA]</scope>
    <source>
        <strain evidence="1">TB1705</strain>
        <tissue evidence="1">Leaf</tissue>
    </source>
</reference>
<comment type="caution">
    <text evidence="1">The sequence shown here is derived from an EMBL/GenBank/DDBJ whole genome shotgun (WGS) entry which is preliminary data.</text>
</comment>
<evidence type="ECO:0000313" key="2">
    <source>
        <dbReference type="Proteomes" id="UP000541444"/>
    </source>
</evidence>
<accession>A0A7J7MB05</accession>
<dbReference type="EMBL" id="JACGCM010001659">
    <property type="protein sequence ID" value="KAF6152012.1"/>
    <property type="molecule type" value="Genomic_DNA"/>
</dbReference>
<gene>
    <name evidence="1" type="ORF">GIB67_010586</name>
</gene>
<dbReference type="Proteomes" id="UP000541444">
    <property type="component" value="Unassembled WGS sequence"/>
</dbReference>